<protein>
    <submittedName>
        <fullName evidence="3">Uncharacterized protein</fullName>
    </submittedName>
</protein>
<name>A0A9D3PYL9_MEGAT</name>
<organism evidence="3 4">
    <name type="scientific">Megalops atlanticus</name>
    <name type="common">Tarpon</name>
    <name type="synonym">Clupea gigantea</name>
    <dbReference type="NCBI Taxonomy" id="7932"/>
    <lineage>
        <taxon>Eukaryota</taxon>
        <taxon>Metazoa</taxon>
        <taxon>Chordata</taxon>
        <taxon>Craniata</taxon>
        <taxon>Vertebrata</taxon>
        <taxon>Euteleostomi</taxon>
        <taxon>Actinopterygii</taxon>
        <taxon>Neopterygii</taxon>
        <taxon>Teleostei</taxon>
        <taxon>Elopiformes</taxon>
        <taxon>Megalopidae</taxon>
        <taxon>Megalops</taxon>
    </lineage>
</organism>
<keyword evidence="4" id="KW-1185">Reference proteome</keyword>
<gene>
    <name evidence="3" type="ORF">MATL_G00136440</name>
</gene>
<evidence type="ECO:0000313" key="4">
    <source>
        <dbReference type="Proteomes" id="UP001046870"/>
    </source>
</evidence>
<comment type="caution">
    <text evidence="3">The sequence shown here is derived from an EMBL/GenBank/DDBJ whole genome shotgun (WGS) entry which is preliminary data.</text>
</comment>
<feature type="transmembrane region" description="Helical" evidence="2">
    <location>
        <begin position="93"/>
        <end position="112"/>
    </location>
</feature>
<evidence type="ECO:0000256" key="2">
    <source>
        <dbReference type="SAM" id="Phobius"/>
    </source>
</evidence>
<dbReference type="EMBL" id="JAFDVH010000010">
    <property type="protein sequence ID" value="KAG7470158.1"/>
    <property type="molecule type" value="Genomic_DNA"/>
</dbReference>
<dbReference type="AlphaFoldDB" id="A0A9D3PYL9"/>
<evidence type="ECO:0000313" key="3">
    <source>
        <dbReference type="EMBL" id="KAG7470158.1"/>
    </source>
</evidence>
<sequence>MIVKTLKGIDRPPHMHHQHHTHSSPSFHLRHQYSPILTTCHITVLNLKAFCKRCKTMIQMKACEKLCFFNFLYINNIYFFTGIFILYVDCCLFFKFSFVVTLLHCCFVYCMNTRLYLFYCCKGNKSNVDIAVLKNSCNTGWNVYSNMQDAILYTL</sequence>
<keyword evidence="2" id="KW-0812">Transmembrane</keyword>
<keyword evidence="2" id="KW-1133">Transmembrane helix</keyword>
<accession>A0A9D3PYL9</accession>
<feature type="region of interest" description="Disordered" evidence="1">
    <location>
        <begin position="7"/>
        <end position="26"/>
    </location>
</feature>
<evidence type="ECO:0000256" key="1">
    <source>
        <dbReference type="SAM" id="MobiDB-lite"/>
    </source>
</evidence>
<proteinExistence type="predicted"/>
<feature type="transmembrane region" description="Helical" evidence="2">
    <location>
        <begin position="66"/>
        <end position="87"/>
    </location>
</feature>
<reference evidence="3" key="1">
    <citation type="submission" date="2021-01" db="EMBL/GenBank/DDBJ databases">
        <authorList>
            <person name="Zahm M."/>
            <person name="Roques C."/>
            <person name="Cabau C."/>
            <person name="Klopp C."/>
            <person name="Donnadieu C."/>
            <person name="Jouanno E."/>
            <person name="Lampietro C."/>
            <person name="Louis A."/>
            <person name="Herpin A."/>
            <person name="Echchiki A."/>
            <person name="Berthelot C."/>
            <person name="Parey E."/>
            <person name="Roest-Crollius H."/>
            <person name="Braasch I."/>
            <person name="Postlethwait J."/>
            <person name="Bobe J."/>
            <person name="Montfort J."/>
            <person name="Bouchez O."/>
            <person name="Begum T."/>
            <person name="Mejri S."/>
            <person name="Adams A."/>
            <person name="Chen W.-J."/>
            <person name="Guiguen Y."/>
        </authorList>
    </citation>
    <scope>NUCLEOTIDE SEQUENCE</scope>
    <source>
        <strain evidence="3">YG-15Mar2019-1</strain>
        <tissue evidence="3">Brain</tissue>
    </source>
</reference>
<keyword evidence="2" id="KW-0472">Membrane</keyword>
<dbReference type="Proteomes" id="UP001046870">
    <property type="component" value="Chromosome 10"/>
</dbReference>